<evidence type="ECO:0000313" key="1">
    <source>
        <dbReference type="EMBL" id="QHT70754.1"/>
    </source>
</evidence>
<protein>
    <recommendedName>
        <fullName evidence="3">Apea-like HEPN domain-containing protein</fullName>
    </recommendedName>
</protein>
<evidence type="ECO:0000313" key="2">
    <source>
        <dbReference type="Proteomes" id="UP000480178"/>
    </source>
</evidence>
<proteinExistence type="predicted"/>
<dbReference type="Proteomes" id="UP000480178">
    <property type="component" value="Chromosome"/>
</dbReference>
<dbReference type="RefSeq" id="WP_162446726.1">
    <property type="nucleotide sequence ID" value="NZ_CP048222.1"/>
</dbReference>
<dbReference type="EMBL" id="CP048222">
    <property type="protein sequence ID" value="QHT70754.1"/>
    <property type="molecule type" value="Genomic_DNA"/>
</dbReference>
<dbReference type="KEGG" id="rhoz:GXP67_30955"/>
<keyword evidence="2" id="KW-1185">Reference proteome</keyword>
<name>A0A6C0GSI9_9BACT</name>
<organism evidence="1 2">
    <name type="scientific">Rhodocytophaga rosea</name>
    <dbReference type="NCBI Taxonomy" id="2704465"/>
    <lineage>
        <taxon>Bacteria</taxon>
        <taxon>Pseudomonadati</taxon>
        <taxon>Bacteroidota</taxon>
        <taxon>Cytophagia</taxon>
        <taxon>Cytophagales</taxon>
        <taxon>Rhodocytophagaceae</taxon>
        <taxon>Rhodocytophaga</taxon>
    </lineage>
</organism>
<evidence type="ECO:0008006" key="3">
    <source>
        <dbReference type="Google" id="ProtNLM"/>
    </source>
</evidence>
<dbReference type="AlphaFoldDB" id="A0A6C0GSI9"/>
<reference evidence="1 2" key="1">
    <citation type="submission" date="2020-01" db="EMBL/GenBank/DDBJ databases">
        <authorList>
            <person name="Kim M.K."/>
        </authorList>
    </citation>
    <scope>NUCLEOTIDE SEQUENCE [LARGE SCALE GENOMIC DNA]</scope>
    <source>
        <strain evidence="1 2">172606-1</strain>
    </source>
</reference>
<gene>
    <name evidence="1" type="ORF">GXP67_30955</name>
</gene>
<sequence length="327" mass="36937">MLEGNIILPYPLLINTHAIGCQFPVIIGGYGGTVGLPRIDKSIDYDNGFHDFLLPPLDDQIKKLDSDEEENWGRVWDWPEGRVEVKAFKIWFPLVNITKGKEIGQTITDAFDNWFESFLDYLQIFSFAIIGDPGSVESNPYSSGKKITLFFRNADNKLTIGYLKKEPRKITVHITSGIRKEELALAFEASSYSKKIPLEYSLMLDSIKALLFAQDYRKAVLDAATALEVAITERIKNELDTYANPNPKFVSSILNKYQTLGNRLQLAQILNISLPTVNYKGESINYEVDIVRLRNQAVHFGETPSESEADKAVRVVEEAVRQLNPIT</sequence>
<accession>A0A6C0GSI9</accession>